<feature type="domain" description="Acyl-CoA dehydrogenase/oxidase C-terminal" evidence="6">
    <location>
        <begin position="233"/>
        <end position="373"/>
    </location>
</feature>
<dbReference type="GO" id="GO:0050660">
    <property type="term" value="F:flavin adenine dinucleotide binding"/>
    <property type="evidence" value="ECO:0007669"/>
    <property type="project" value="InterPro"/>
</dbReference>
<evidence type="ECO:0000313" key="8">
    <source>
        <dbReference type="EMBL" id="PRZ30192.1"/>
    </source>
</evidence>
<evidence type="ECO:0000259" key="7">
    <source>
        <dbReference type="Pfam" id="PF02771"/>
    </source>
</evidence>
<keyword evidence="3" id="KW-0285">Flavoprotein</keyword>
<proteinExistence type="inferred from homology"/>
<dbReference type="InterPro" id="IPR009075">
    <property type="entry name" value="AcylCo_DH/oxidase_C"/>
</dbReference>
<dbReference type="InterPro" id="IPR013786">
    <property type="entry name" value="AcylCoA_DH/ox_N"/>
</dbReference>
<accession>A0A2T0Z1F8</accession>
<gene>
    <name evidence="8" type="ORF">CLV47_13126</name>
</gene>
<keyword evidence="5" id="KW-0560">Oxidoreductase</keyword>
<evidence type="ECO:0000259" key="6">
    <source>
        <dbReference type="Pfam" id="PF00441"/>
    </source>
</evidence>
<dbReference type="InterPro" id="IPR009100">
    <property type="entry name" value="AcylCoA_DH/oxidase_NM_dom_sf"/>
</dbReference>
<protein>
    <submittedName>
        <fullName evidence="8">Alkylation response protein AidB-like acyl-CoA dehydrogenase</fullName>
    </submittedName>
</protein>
<evidence type="ECO:0000256" key="5">
    <source>
        <dbReference type="ARBA" id="ARBA00023002"/>
    </source>
</evidence>
<keyword evidence="4" id="KW-0274">FAD</keyword>
<comment type="similarity">
    <text evidence="2">Belongs to the acyl-CoA dehydrogenase family.</text>
</comment>
<dbReference type="GO" id="GO:0003995">
    <property type="term" value="F:acyl-CoA dehydrogenase activity"/>
    <property type="evidence" value="ECO:0007669"/>
    <property type="project" value="TreeGrafter"/>
</dbReference>
<comment type="caution">
    <text evidence="8">The sequence shown here is derived from an EMBL/GenBank/DDBJ whole genome shotgun (WGS) entry which is preliminary data.</text>
</comment>
<organism evidence="8 9">
    <name type="scientific">Antricoccus suffuscus</name>
    <dbReference type="NCBI Taxonomy" id="1629062"/>
    <lineage>
        <taxon>Bacteria</taxon>
        <taxon>Bacillati</taxon>
        <taxon>Actinomycetota</taxon>
        <taxon>Actinomycetes</taxon>
        <taxon>Geodermatophilales</taxon>
        <taxon>Antricoccaceae</taxon>
        <taxon>Antricoccus</taxon>
    </lineage>
</organism>
<name>A0A2T0Z1F8_9ACTN</name>
<dbReference type="Gene3D" id="1.20.140.10">
    <property type="entry name" value="Butyryl-CoA Dehydrogenase, subunit A, domain 3"/>
    <property type="match status" value="1"/>
</dbReference>
<evidence type="ECO:0000256" key="3">
    <source>
        <dbReference type="ARBA" id="ARBA00022630"/>
    </source>
</evidence>
<evidence type="ECO:0000256" key="4">
    <source>
        <dbReference type="ARBA" id="ARBA00022827"/>
    </source>
</evidence>
<evidence type="ECO:0000256" key="1">
    <source>
        <dbReference type="ARBA" id="ARBA00001974"/>
    </source>
</evidence>
<dbReference type="RefSeq" id="WP_177557594.1">
    <property type="nucleotide sequence ID" value="NZ_PVUE01000031.1"/>
</dbReference>
<dbReference type="Gene3D" id="1.10.540.10">
    <property type="entry name" value="Acyl-CoA dehydrogenase/oxidase, N-terminal domain"/>
    <property type="match status" value="1"/>
</dbReference>
<feature type="domain" description="Acyl-CoA dehydrogenase/oxidase N-terminal" evidence="7">
    <location>
        <begin position="50"/>
        <end position="128"/>
    </location>
</feature>
<comment type="cofactor">
    <cofactor evidence="1">
        <name>FAD</name>
        <dbReference type="ChEBI" id="CHEBI:57692"/>
    </cofactor>
</comment>
<dbReference type="PANTHER" id="PTHR43884:SF20">
    <property type="entry name" value="ACYL-COA DEHYDROGENASE FADE28"/>
    <property type="match status" value="1"/>
</dbReference>
<evidence type="ECO:0000313" key="9">
    <source>
        <dbReference type="Proteomes" id="UP000237752"/>
    </source>
</evidence>
<dbReference type="Pfam" id="PF02771">
    <property type="entry name" value="Acyl-CoA_dh_N"/>
    <property type="match status" value="1"/>
</dbReference>
<dbReference type="SUPFAM" id="SSF56645">
    <property type="entry name" value="Acyl-CoA dehydrogenase NM domain-like"/>
    <property type="match status" value="1"/>
</dbReference>
<dbReference type="PANTHER" id="PTHR43884">
    <property type="entry name" value="ACYL-COA DEHYDROGENASE"/>
    <property type="match status" value="1"/>
</dbReference>
<dbReference type="Pfam" id="PF00441">
    <property type="entry name" value="Acyl-CoA_dh_1"/>
    <property type="match status" value="1"/>
</dbReference>
<dbReference type="InterPro" id="IPR037069">
    <property type="entry name" value="AcylCoA_DH/ox_N_sf"/>
</dbReference>
<sequence length="381" mass="39598">MSIDNAAPKAAQKKAAEKKELPSLLYSEVETELSGTIRGMLGTHATWQSVLARTEADDTTDRALWKRIAVDQGLAGLAVPEELGGAGASWREVAVVLEELGRATAQVPYLGSAVTATSLLMEFGEKDLVRQLASGEKVAAVVVPFSTVPGAEVNGSLKVSDGKVSGTVTSVADALAADVLLVPTTDGLYAVDAAAASVAGIVSLDMTRQLADITFDAASGSILADTATLAPALQKSLVLTAALLASEQLGVAEAALDVAVDYVKNRYQFGRLIGSYQALKHRLADVYVLVSQVRAAARYAAACAGDNDEDLPVAASVAQSHASYVAVKAAEECMQLHGGIGFTWENQSHLFLKRAKADSIGLGRADQHRTLLAGLVDLPAS</sequence>
<dbReference type="Proteomes" id="UP000237752">
    <property type="component" value="Unassembled WGS sequence"/>
</dbReference>
<evidence type="ECO:0000256" key="2">
    <source>
        <dbReference type="ARBA" id="ARBA00009347"/>
    </source>
</evidence>
<dbReference type="InterPro" id="IPR036250">
    <property type="entry name" value="AcylCo_DH-like_C"/>
</dbReference>
<reference evidence="8 9" key="1">
    <citation type="submission" date="2018-03" db="EMBL/GenBank/DDBJ databases">
        <title>Genomic Encyclopedia of Archaeal and Bacterial Type Strains, Phase II (KMG-II): from individual species to whole genera.</title>
        <authorList>
            <person name="Goeker M."/>
        </authorList>
    </citation>
    <scope>NUCLEOTIDE SEQUENCE [LARGE SCALE GENOMIC DNA]</scope>
    <source>
        <strain evidence="8 9">DSM 100065</strain>
    </source>
</reference>
<keyword evidence="9" id="KW-1185">Reference proteome</keyword>
<dbReference type="AlphaFoldDB" id="A0A2T0Z1F8"/>
<dbReference type="SUPFAM" id="SSF47203">
    <property type="entry name" value="Acyl-CoA dehydrogenase C-terminal domain-like"/>
    <property type="match status" value="1"/>
</dbReference>
<dbReference type="EMBL" id="PVUE01000031">
    <property type="protein sequence ID" value="PRZ30192.1"/>
    <property type="molecule type" value="Genomic_DNA"/>
</dbReference>